<proteinExistence type="predicted"/>
<dbReference type="AlphaFoldDB" id="A0A426YU68"/>
<evidence type="ECO:0000313" key="3">
    <source>
        <dbReference type="EMBL" id="RRT55276.1"/>
    </source>
</evidence>
<gene>
    <name evidence="3" type="ORF">B296_00048560</name>
</gene>
<feature type="compositionally biased region" description="Basic and acidic residues" evidence="1">
    <location>
        <begin position="1"/>
        <end position="16"/>
    </location>
</feature>
<accession>A0A426YU68</accession>
<evidence type="ECO:0000259" key="2">
    <source>
        <dbReference type="Pfam" id="PF03478"/>
    </source>
</evidence>
<dbReference type="Pfam" id="PF03478">
    <property type="entry name" value="Beta-prop_KIB1-4"/>
    <property type="match status" value="1"/>
</dbReference>
<dbReference type="PANTHER" id="PTHR44259">
    <property type="entry name" value="OS07G0183000 PROTEIN-RELATED"/>
    <property type="match status" value="1"/>
</dbReference>
<evidence type="ECO:0000313" key="4">
    <source>
        <dbReference type="Proteomes" id="UP000287651"/>
    </source>
</evidence>
<feature type="region of interest" description="Disordered" evidence="1">
    <location>
        <begin position="1"/>
        <end position="22"/>
    </location>
</feature>
<dbReference type="InterPro" id="IPR050942">
    <property type="entry name" value="F-box_BR-signaling"/>
</dbReference>
<protein>
    <recommendedName>
        <fullName evidence="2">KIB1-4 beta-propeller domain-containing protein</fullName>
    </recommendedName>
</protein>
<name>A0A426YU68_ENSVE</name>
<feature type="domain" description="KIB1-4 beta-propeller" evidence="2">
    <location>
        <begin position="88"/>
        <end position="231"/>
    </location>
</feature>
<reference evidence="3 4" key="1">
    <citation type="journal article" date="2014" name="Agronomy (Basel)">
        <title>A Draft Genome Sequence for Ensete ventricosum, the Drought-Tolerant Tree Against Hunger.</title>
        <authorList>
            <person name="Harrison J."/>
            <person name="Moore K.A."/>
            <person name="Paszkiewicz K."/>
            <person name="Jones T."/>
            <person name="Grant M."/>
            <person name="Ambacheew D."/>
            <person name="Muzemil S."/>
            <person name="Studholme D.J."/>
        </authorList>
    </citation>
    <scope>NUCLEOTIDE SEQUENCE [LARGE SCALE GENOMIC DNA]</scope>
</reference>
<organism evidence="3 4">
    <name type="scientific">Ensete ventricosum</name>
    <name type="common">Abyssinian banana</name>
    <name type="synonym">Musa ensete</name>
    <dbReference type="NCBI Taxonomy" id="4639"/>
    <lineage>
        <taxon>Eukaryota</taxon>
        <taxon>Viridiplantae</taxon>
        <taxon>Streptophyta</taxon>
        <taxon>Embryophyta</taxon>
        <taxon>Tracheophyta</taxon>
        <taxon>Spermatophyta</taxon>
        <taxon>Magnoliopsida</taxon>
        <taxon>Liliopsida</taxon>
        <taxon>Zingiberales</taxon>
        <taxon>Musaceae</taxon>
        <taxon>Ensete</taxon>
    </lineage>
</organism>
<dbReference type="InterPro" id="IPR005174">
    <property type="entry name" value="KIB1-4_b-propeller"/>
</dbReference>
<sequence length="274" mass="31890">MGGKLLKDGSKQKVESTEEEEGEAVDWSNIQVGMLELIADRLAVDIFDHTRFSVCKEWNSSIPRDRAYSPRLPWLLLRHDDDLNRLFFYYLSSARVHSIKLPATSGENITGSFDGWLVLENQFRWTMSFLNPLTGVHIHLPMLPTHLRNNREHRHPSIWKIATSSNSSMSYNNCTIIVIPVQFSLLLSFRLGEDDNWTKLDDTRIYTDVIYFKERFHVTHSYARVSIFDSHLRKVMVISPRGDLGCGTRFCRVIWRAYSLQKQIYKELYQSASV</sequence>
<dbReference type="EMBL" id="AMZH03010165">
    <property type="protein sequence ID" value="RRT55276.1"/>
    <property type="molecule type" value="Genomic_DNA"/>
</dbReference>
<evidence type="ECO:0000256" key="1">
    <source>
        <dbReference type="SAM" id="MobiDB-lite"/>
    </source>
</evidence>
<comment type="caution">
    <text evidence="3">The sequence shown here is derived from an EMBL/GenBank/DDBJ whole genome shotgun (WGS) entry which is preliminary data.</text>
</comment>
<dbReference type="PANTHER" id="PTHR44259:SF114">
    <property type="entry name" value="OS06G0707300 PROTEIN"/>
    <property type="match status" value="1"/>
</dbReference>
<dbReference type="Proteomes" id="UP000287651">
    <property type="component" value="Unassembled WGS sequence"/>
</dbReference>